<reference evidence="10" key="1">
    <citation type="journal article" date="2020" name="mSystems">
        <title>Genome- and Community-Level Interaction Insights into Carbon Utilization and Element Cycling Functions of Hydrothermarchaeota in Hydrothermal Sediment.</title>
        <authorList>
            <person name="Zhou Z."/>
            <person name="Liu Y."/>
            <person name="Xu W."/>
            <person name="Pan J."/>
            <person name="Luo Z.H."/>
            <person name="Li M."/>
        </authorList>
    </citation>
    <scope>NUCLEOTIDE SEQUENCE [LARGE SCALE GENOMIC DNA]</scope>
    <source>
        <strain evidence="10">SpSt-468</strain>
    </source>
</reference>
<comment type="function">
    <text evidence="1 9">The natural substrate for this enzyme may be peptidyl-tRNAs which drop off the ribosome during protein synthesis.</text>
</comment>
<dbReference type="PANTHER" id="PTHR12649:SF11">
    <property type="entry name" value="PEPTIDYL-TRNA HYDROLASE 2, MITOCHONDRIAL"/>
    <property type="match status" value="1"/>
</dbReference>
<proteinExistence type="inferred from homology"/>
<dbReference type="InterPro" id="IPR034759">
    <property type="entry name" value="Pept_tRNA_hydro_arch"/>
</dbReference>
<evidence type="ECO:0000256" key="1">
    <source>
        <dbReference type="ARBA" id="ARBA00003043"/>
    </source>
</evidence>
<comment type="subcellular location">
    <subcellularLocation>
        <location evidence="2 9">Cytoplasm</location>
    </subcellularLocation>
</comment>
<dbReference type="GO" id="GO:0004045">
    <property type="term" value="F:peptidyl-tRNA hydrolase activity"/>
    <property type="evidence" value="ECO:0007669"/>
    <property type="project" value="UniProtKB-UniRule"/>
</dbReference>
<dbReference type="Gene3D" id="3.40.1490.10">
    <property type="entry name" value="Bit1"/>
    <property type="match status" value="1"/>
</dbReference>
<dbReference type="GO" id="GO:0006412">
    <property type="term" value="P:translation"/>
    <property type="evidence" value="ECO:0007669"/>
    <property type="project" value="UniProtKB-UniRule"/>
</dbReference>
<name>A0A7C3EVP7_9CREN</name>
<evidence type="ECO:0000256" key="3">
    <source>
        <dbReference type="ARBA" id="ARBA00013260"/>
    </source>
</evidence>
<comment type="similarity">
    <text evidence="6 9">Belongs to the PTH2 family.</text>
</comment>
<dbReference type="EMBL" id="DSTX01000002">
    <property type="protein sequence ID" value="HFK19989.1"/>
    <property type="molecule type" value="Genomic_DNA"/>
</dbReference>
<evidence type="ECO:0000256" key="2">
    <source>
        <dbReference type="ARBA" id="ARBA00004496"/>
    </source>
</evidence>
<dbReference type="HAMAP" id="MF_00628">
    <property type="entry name" value="Pept_tRNA_hydro_arch"/>
    <property type="match status" value="1"/>
</dbReference>
<dbReference type="SUPFAM" id="SSF102462">
    <property type="entry name" value="Peptidyl-tRNA hydrolase II"/>
    <property type="match status" value="1"/>
</dbReference>
<dbReference type="FunFam" id="3.40.1490.10:FF:000001">
    <property type="entry name" value="Peptidyl-tRNA hydrolase 2"/>
    <property type="match status" value="1"/>
</dbReference>
<accession>A0A7C3EVP7</accession>
<evidence type="ECO:0000256" key="4">
    <source>
        <dbReference type="ARBA" id="ARBA00022490"/>
    </source>
</evidence>
<keyword evidence="5 9" id="KW-0378">Hydrolase</keyword>
<dbReference type="GO" id="GO:0005829">
    <property type="term" value="C:cytosol"/>
    <property type="evidence" value="ECO:0007669"/>
    <property type="project" value="TreeGrafter"/>
</dbReference>
<evidence type="ECO:0000313" key="10">
    <source>
        <dbReference type="EMBL" id="HFK19989.1"/>
    </source>
</evidence>
<evidence type="ECO:0000256" key="7">
    <source>
        <dbReference type="ARBA" id="ARBA00048707"/>
    </source>
</evidence>
<dbReference type="CDD" id="cd02430">
    <property type="entry name" value="PTH2"/>
    <property type="match status" value="1"/>
</dbReference>
<evidence type="ECO:0000256" key="9">
    <source>
        <dbReference type="HAMAP-Rule" id="MF_00628"/>
    </source>
</evidence>
<evidence type="ECO:0000256" key="6">
    <source>
        <dbReference type="ARBA" id="ARBA00038050"/>
    </source>
</evidence>
<comment type="catalytic activity">
    <reaction evidence="7 9">
        <text>an N-acyl-L-alpha-aminoacyl-tRNA + H2O = an N-acyl-L-amino acid + a tRNA + H(+)</text>
        <dbReference type="Rhea" id="RHEA:54448"/>
        <dbReference type="Rhea" id="RHEA-COMP:10123"/>
        <dbReference type="Rhea" id="RHEA-COMP:13883"/>
        <dbReference type="ChEBI" id="CHEBI:15377"/>
        <dbReference type="ChEBI" id="CHEBI:15378"/>
        <dbReference type="ChEBI" id="CHEBI:59874"/>
        <dbReference type="ChEBI" id="CHEBI:78442"/>
        <dbReference type="ChEBI" id="CHEBI:138191"/>
        <dbReference type="EC" id="3.1.1.29"/>
    </reaction>
</comment>
<dbReference type="NCBIfam" id="TIGR00283">
    <property type="entry name" value="arch_pth2"/>
    <property type="match status" value="1"/>
</dbReference>
<sequence>MGFEYKQAIVVRQDLKMSKGKTAAQVAHAAISSFEAAKRRRPAWAEAWLAEGQKKVILKAPTLEEILSLEKSAALESLPFAIIADAGLTELEPGTVTCLGVGPAPSPLIDKVTGKLKLL</sequence>
<keyword evidence="4 9" id="KW-0963">Cytoplasm</keyword>
<gene>
    <name evidence="9" type="primary">pth</name>
    <name evidence="10" type="ORF">ENS19_01765</name>
</gene>
<comment type="caution">
    <text evidence="10">The sequence shown here is derived from an EMBL/GenBank/DDBJ whole genome shotgun (WGS) entry which is preliminary data.</text>
</comment>
<protein>
    <recommendedName>
        <fullName evidence="8 9">Peptidyl-tRNA hydrolase</fullName>
        <shortName evidence="9">PTH</shortName>
        <ecNumber evidence="3 9">3.1.1.29</ecNumber>
    </recommendedName>
</protein>
<evidence type="ECO:0000256" key="5">
    <source>
        <dbReference type="ARBA" id="ARBA00022801"/>
    </source>
</evidence>
<dbReference type="InterPro" id="IPR002833">
    <property type="entry name" value="PTH2"/>
</dbReference>
<dbReference type="EC" id="3.1.1.29" evidence="3 9"/>
<evidence type="ECO:0000256" key="8">
    <source>
        <dbReference type="ARBA" id="ARBA00050038"/>
    </source>
</evidence>
<dbReference type="AlphaFoldDB" id="A0A7C3EVP7"/>
<dbReference type="NCBIfam" id="NF003314">
    <property type="entry name" value="PRK04322.1"/>
    <property type="match status" value="1"/>
</dbReference>
<dbReference type="InterPro" id="IPR023476">
    <property type="entry name" value="Pep_tRNA_hydro_II_dom_sf"/>
</dbReference>
<organism evidence="10">
    <name type="scientific">Candidatus Methanomethylicus mesodigestus</name>
    <dbReference type="NCBI Taxonomy" id="1867258"/>
    <lineage>
        <taxon>Archaea</taxon>
        <taxon>Thermoproteota</taxon>
        <taxon>Methanosuratincolia</taxon>
        <taxon>Candidatus Methanomethylicales</taxon>
        <taxon>Candidatus Methanomethylicaceae</taxon>
        <taxon>Candidatus Methanomethylicus</taxon>
    </lineage>
</organism>
<dbReference type="PANTHER" id="PTHR12649">
    <property type="entry name" value="PEPTIDYL-TRNA HYDROLASE 2"/>
    <property type="match status" value="1"/>
</dbReference>
<dbReference type="Pfam" id="PF01981">
    <property type="entry name" value="PTH2"/>
    <property type="match status" value="1"/>
</dbReference>